<evidence type="ECO:0000259" key="4">
    <source>
        <dbReference type="PROSITE" id="PS51118"/>
    </source>
</evidence>
<feature type="domain" description="HTH hxlR-type" evidence="4">
    <location>
        <begin position="8"/>
        <end position="105"/>
    </location>
</feature>
<accession>A0ABS5Z465</accession>
<dbReference type="PROSITE" id="PS51118">
    <property type="entry name" value="HTH_HXLR"/>
    <property type="match status" value="1"/>
</dbReference>
<dbReference type="PANTHER" id="PTHR33204">
    <property type="entry name" value="TRANSCRIPTIONAL REGULATOR, MARR FAMILY"/>
    <property type="match status" value="1"/>
</dbReference>
<evidence type="ECO:0000256" key="1">
    <source>
        <dbReference type="ARBA" id="ARBA00023015"/>
    </source>
</evidence>
<gene>
    <name evidence="5" type="ORF">KOI35_43940</name>
</gene>
<keyword evidence="3" id="KW-0804">Transcription</keyword>
<evidence type="ECO:0000313" key="6">
    <source>
        <dbReference type="Proteomes" id="UP001519654"/>
    </source>
</evidence>
<dbReference type="EMBL" id="JAHKKG010000020">
    <property type="protein sequence ID" value="MBU2670475.1"/>
    <property type="molecule type" value="Genomic_DNA"/>
</dbReference>
<dbReference type="InterPro" id="IPR002577">
    <property type="entry name" value="HTH_HxlR"/>
</dbReference>
<dbReference type="Gene3D" id="1.10.10.10">
    <property type="entry name" value="Winged helix-like DNA-binding domain superfamily/Winged helix DNA-binding domain"/>
    <property type="match status" value="1"/>
</dbReference>
<protein>
    <submittedName>
        <fullName evidence="5">Helix-turn-helix transcriptional regulator</fullName>
    </submittedName>
</protein>
<dbReference type="InterPro" id="IPR036390">
    <property type="entry name" value="WH_DNA-bd_sf"/>
</dbReference>
<dbReference type="Proteomes" id="UP001519654">
    <property type="component" value="Unassembled WGS sequence"/>
</dbReference>
<dbReference type="PANTHER" id="PTHR33204:SF29">
    <property type="entry name" value="TRANSCRIPTIONAL REGULATOR"/>
    <property type="match status" value="1"/>
</dbReference>
<dbReference type="SUPFAM" id="SSF46785">
    <property type="entry name" value="Winged helix' DNA-binding domain"/>
    <property type="match status" value="1"/>
</dbReference>
<dbReference type="RefSeq" id="WP_215795705.1">
    <property type="nucleotide sequence ID" value="NZ_JAHKKG010000020.1"/>
</dbReference>
<evidence type="ECO:0000313" key="5">
    <source>
        <dbReference type="EMBL" id="MBU2670475.1"/>
    </source>
</evidence>
<name>A0ABS5Z465_9ACTN</name>
<evidence type="ECO:0000256" key="2">
    <source>
        <dbReference type="ARBA" id="ARBA00023125"/>
    </source>
</evidence>
<dbReference type="InterPro" id="IPR036388">
    <property type="entry name" value="WH-like_DNA-bd_sf"/>
</dbReference>
<proteinExistence type="predicted"/>
<keyword evidence="6" id="KW-1185">Reference proteome</keyword>
<organism evidence="5 6">
    <name type="scientific">Paractinoplanes bogorensis</name>
    <dbReference type="NCBI Taxonomy" id="1610840"/>
    <lineage>
        <taxon>Bacteria</taxon>
        <taxon>Bacillati</taxon>
        <taxon>Actinomycetota</taxon>
        <taxon>Actinomycetes</taxon>
        <taxon>Micromonosporales</taxon>
        <taxon>Micromonosporaceae</taxon>
        <taxon>Paractinoplanes</taxon>
    </lineage>
</organism>
<sequence>MPEPDEICGVNIAFAVVGSKWKPTILWVLAGRPHRFAELRRAVGGISEKVLAAQLRELERDGVVCREAGAGFPLNVRYSLTPAGVTLDRLLEPLAEWGHQLQRGR</sequence>
<keyword evidence="1" id="KW-0805">Transcription regulation</keyword>
<evidence type="ECO:0000256" key="3">
    <source>
        <dbReference type="ARBA" id="ARBA00023163"/>
    </source>
</evidence>
<comment type="caution">
    <text evidence="5">The sequence shown here is derived from an EMBL/GenBank/DDBJ whole genome shotgun (WGS) entry which is preliminary data.</text>
</comment>
<dbReference type="Pfam" id="PF01638">
    <property type="entry name" value="HxlR"/>
    <property type="match status" value="1"/>
</dbReference>
<reference evidence="5 6" key="1">
    <citation type="submission" date="2021-06" db="EMBL/GenBank/DDBJ databases">
        <title>Actinoplanes lichenicola sp. nov., and Actinoplanes ovalisporus sp. nov., isolated from lichen in Thailand.</title>
        <authorList>
            <person name="Saeng-In P."/>
            <person name="Kanchanasin P."/>
            <person name="Yuki M."/>
            <person name="Kudo T."/>
            <person name="Ohkuma M."/>
            <person name="Phongsopitanun W."/>
            <person name="Tanasupawat S."/>
        </authorList>
    </citation>
    <scope>NUCLEOTIDE SEQUENCE [LARGE SCALE GENOMIC DNA]</scope>
    <source>
        <strain evidence="5 6">NBRC 110975</strain>
    </source>
</reference>
<keyword evidence="2" id="KW-0238">DNA-binding</keyword>